<gene>
    <name evidence="2" type="ORF">AKO1_015042</name>
</gene>
<proteinExistence type="predicted"/>
<evidence type="ECO:0000313" key="2">
    <source>
        <dbReference type="EMBL" id="KAL0481961.1"/>
    </source>
</evidence>
<keyword evidence="3" id="KW-1185">Reference proteome</keyword>
<dbReference type="Proteomes" id="UP001431209">
    <property type="component" value="Unassembled WGS sequence"/>
</dbReference>
<accession>A0AAW2YWU1</accession>
<evidence type="ECO:0000256" key="1">
    <source>
        <dbReference type="SAM" id="SignalP"/>
    </source>
</evidence>
<feature type="signal peptide" evidence="1">
    <location>
        <begin position="1"/>
        <end position="16"/>
    </location>
</feature>
<sequence>MMRLVAVLAVVCACYATMYEVVLPDRSIYDVAVTIRAQGGTRNIKKYISVDEALGLQKVITLVSPYTHNLIMKSDEGYIVYDWVQNGGCSCQINNTVVFERGLVRGQNITRGGSTSTISAKTSRTIDDITYREESVAVFKNDAPSTSVPTPTPGPVIREVHNFVRYEQKEAHIRVSTKEVLYLFTNTVFYNSISPFAEDTEQFIQQRPANCPDIITCV</sequence>
<comment type="caution">
    <text evidence="2">The sequence shown here is derived from an EMBL/GenBank/DDBJ whole genome shotgun (WGS) entry which is preliminary data.</text>
</comment>
<evidence type="ECO:0000313" key="3">
    <source>
        <dbReference type="Proteomes" id="UP001431209"/>
    </source>
</evidence>
<reference evidence="2 3" key="1">
    <citation type="submission" date="2024-03" db="EMBL/GenBank/DDBJ databases">
        <title>The Acrasis kona genome and developmental transcriptomes reveal deep origins of eukaryotic multicellular pathways.</title>
        <authorList>
            <person name="Sheikh S."/>
            <person name="Fu C.-J."/>
            <person name="Brown M.W."/>
            <person name="Baldauf S.L."/>
        </authorList>
    </citation>
    <scope>NUCLEOTIDE SEQUENCE [LARGE SCALE GENOMIC DNA]</scope>
    <source>
        <strain evidence="2 3">ATCC MYA-3509</strain>
    </source>
</reference>
<protein>
    <submittedName>
        <fullName evidence="2">Uncharacterized protein</fullName>
    </submittedName>
</protein>
<organism evidence="2 3">
    <name type="scientific">Acrasis kona</name>
    <dbReference type="NCBI Taxonomy" id="1008807"/>
    <lineage>
        <taxon>Eukaryota</taxon>
        <taxon>Discoba</taxon>
        <taxon>Heterolobosea</taxon>
        <taxon>Tetramitia</taxon>
        <taxon>Eutetramitia</taxon>
        <taxon>Acrasidae</taxon>
        <taxon>Acrasis</taxon>
    </lineage>
</organism>
<feature type="chain" id="PRO_5043430643" evidence="1">
    <location>
        <begin position="17"/>
        <end position="218"/>
    </location>
</feature>
<keyword evidence="1" id="KW-0732">Signal</keyword>
<dbReference type="EMBL" id="JAOPGA020000801">
    <property type="protein sequence ID" value="KAL0481961.1"/>
    <property type="molecule type" value="Genomic_DNA"/>
</dbReference>
<dbReference type="AlphaFoldDB" id="A0AAW2YWU1"/>
<name>A0AAW2YWU1_9EUKA</name>